<dbReference type="AlphaFoldDB" id="A0A2W2B7D0"/>
<dbReference type="PROSITE" id="PS51387">
    <property type="entry name" value="FAD_PCMH"/>
    <property type="match status" value="1"/>
</dbReference>
<keyword evidence="5" id="KW-0560">Oxidoreductase</keyword>
<evidence type="ECO:0000313" key="8">
    <source>
        <dbReference type="Proteomes" id="UP000248764"/>
    </source>
</evidence>
<protein>
    <submittedName>
        <fullName evidence="7">FAD-linked oxidase</fullName>
    </submittedName>
</protein>
<keyword evidence="3" id="KW-0285">Flavoprotein</keyword>
<dbReference type="EMBL" id="POTW01000026">
    <property type="protein sequence ID" value="PZF83371.1"/>
    <property type="molecule type" value="Genomic_DNA"/>
</dbReference>
<accession>A0A2W2B7D0</accession>
<dbReference type="InterPro" id="IPR050416">
    <property type="entry name" value="FAD-linked_Oxidoreductase"/>
</dbReference>
<evidence type="ECO:0000256" key="4">
    <source>
        <dbReference type="ARBA" id="ARBA00022827"/>
    </source>
</evidence>
<dbReference type="PANTHER" id="PTHR42973:SF39">
    <property type="entry name" value="FAD-BINDING PCMH-TYPE DOMAIN-CONTAINING PROTEIN"/>
    <property type="match status" value="1"/>
</dbReference>
<evidence type="ECO:0000259" key="6">
    <source>
        <dbReference type="PROSITE" id="PS51387"/>
    </source>
</evidence>
<comment type="similarity">
    <text evidence="2">Belongs to the oxygen-dependent FAD-linked oxidoreductase family.</text>
</comment>
<dbReference type="PANTHER" id="PTHR42973">
    <property type="entry name" value="BINDING OXIDOREDUCTASE, PUTATIVE (AFU_ORTHOLOGUE AFUA_1G17690)-RELATED"/>
    <property type="match status" value="1"/>
</dbReference>
<keyword evidence="8" id="KW-1185">Reference proteome</keyword>
<dbReference type="GO" id="GO:0071949">
    <property type="term" value="F:FAD binding"/>
    <property type="evidence" value="ECO:0007669"/>
    <property type="project" value="InterPro"/>
</dbReference>
<evidence type="ECO:0000256" key="5">
    <source>
        <dbReference type="ARBA" id="ARBA00023002"/>
    </source>
</evidence>
<dbReference type="Gene3D" id="3.30.465.10">
    <property type="match status" value="1"/>
</dbReference>
<dbReference type="InterPro" id="IPR036318">
    <property type="entry name" value="FAD-bd_PCMH-like_sf"/>
</dbReference>
<proteinExistence type="inferred from homology"/>
<dbReference type="Proteomes" id="UP000248764">
    <property type="component" value="Unassembled WGS sequence"/>
</dbReference>
<evidence type="ECO:0000256" key="1">
    <source>
        <dbReference type="ARBA" id="ARBA00001974"/>
    </source>
</evidence>
<evidence type="ECO:0000313" key="7">
    <source>
        <dbReference type="EMBL" id="PZF83371.1"/>
    </source>
</evidence>
<dbReference type="InterPro" id="IPR016169">
    <property type="entry name" value="FAD-bd_PCMH_sub2"/>
</dbReference>
<dbReference type="SUPFAM" id="SSF56176">
    <property type="entry name" value="FAD-binding/transporter-associated domain-like"/>
    <property type="match status" value="1"/>
</dbReference>
<dbReference type="Pfam" id="PF01565">
    <property type="entry name" value="FAD_binding_4"/>
    <property type="match status" value="1"/>
</dbReference>
<dbReference type="InterPro" id="IPR016167">
    <property type="entry name" value="FAD-bd_PCMH_sub1"/>
</dbReference>
<feature type="domain" description="FAD-binding PCMH-type" evidence="6">
    <location>
        <begin position="40"/>
        <end position="208"/>
    </location>
</feature>
<dbReference type="Gene3D" id="3.30.43.10">
    <property type="entry name" value="Uridine Diphospho-n-acetylenolpyruvylglucosamine Reductase, domain 2"/>
    <property type="match status" value="1"/>
</dbReference>
<organism evidence="7 8">
    <name type="scientific">Jiangella anatolica</name>
    <dbReference type="NCBI Taxonomy" id="2670374"/>
    <lineage>
        <taxon>Bacteria</taxon>
        <taxon>Bacillati</taxon>
        <taxon>Actinomycetota</taxon>
        <taxon>Actinomycetes</taxon>
        <taxon>Jiangellales</taxon>
        <taxon>Jiangellaceae</taxon>
        <taxon>Jiangella</taxon>
    </lineage>
</organism>
<evidence type="ECO:0000256" key="2">
    <source>
        <dbReference type="ARBA" id="ARBA00005466"/>
    </source>
</evidence>
<comment type="cofactor">
    <cofactor evidence="1">
        <name>FAD</name>
        <dbReference type="ChEBI" id="CHEBI:57692"/>
    </cofactor>
</comment>
<dbReference type="InterPro" id="IPR006094">
    <property type="entry name" value="Oxid_FAD_bind_N"/>
</dbReference>
<dbReference type="GO" id="GO:0016491">
    <property type="term" value="F:oxidoreductase activity"/>
    <property type="evidence" value="ECO:0007669"/>
    <property type="project" value="UniProtKB-KW"/>
</dbReference>
<dbReference type="InterPro" id="IPR016166">
    <property type="entry name" value="FAD-bd_PCMH"/>
</dbReference>
<keyword evidence="4" id="KW-0274">FAD</keyword>
<dbReference type="Gene3D" id="3.40.462.20">
    <property type="match status" value="1"/>
</dbReference>
<reference evidence="7 8" key="1">
    <citation type="submission" date="2018-01" db="EMBL/GenBank/DDBJ databases">
        <title>Draft genome sequence of Jiangella sp. GTF31.</title>
        <authorList>
            <person name="Sahin N."/>
            <person name="Ay H."/>
            <person name="Saygin H."/>
        </authorList>
    </citation>
    <scope>NUCLEOTIDE SEQUENCE [LARGE SCALE GENOMIC DNA]</scope>
    <source>
        <strain evidence="7 8">GTF31</strain>
    </source>
</reference>
<gene>
    <name evidence="7" type="ORF">C1I92_13100</name>
</gene>
<dbReference type="RefSeq" id="WP_111255103.1">
    <property type="nucleotide sequence ID" value="NZ_POTW01000026.1"/>
</dbReference>
<comment type="caution">
    <text evidence="7">The sequence shown here is derived from an EMBL/GenBank/DDBJ whole genome shotgun (WGS) entry which is preliminary data.</text>
</comment>
<name>A0A2W2B7D0_9ACTN</name>
<evidence type="ECO:0000256" key="3">
    <source>
        <dbReference type="ARBA" id="ARBA00022630"/>
    </source>
</evidence>
<sequence length="462" mass="49276">MADDHSEKVIDALRDNLRGRVVGPRDADWDTQRRAWHLLADQRPAAVVHVTDADDIAAAIRIAAVHGLPVMAQPVGHGATPAADGTILLRTGALDGIEIDSERRVARVEAGVRWRDLNAALAETGLMSLPGSSGDTSVVGYTLGGGLSWFGRKHGYAAHHVLAAELVTADGDLVRVTRESDPDLFWALRGGGGDFGIVVALDLNLLPADGMYGGRLMWPIEHARDVLRVFADVTSTAPDDLSLWAWLLNLPDLPFVPEVARGHWLVAVDVVFLGSADDAEEFVRPLRAVAAPWADSLAAMPAHAVGTISQEPDDPLPGMLRSVLLEEFGAAAQDALLDVAAPGSASPMGAYEVRHLGGALARRHGQDGSAGHVDEPYLLLFGGLAPTPELAEVVTKSIEATLAAMSPWTSDRALPNFSSGEESRRFHSAETLTRLRRIKNRIDPRGTIRGNHPVARAEPFGA</sequence>